<organism evidence="1 2">
    <name type="scientific">Glutamicibacter protophormiae</name>
    <name type="common">Brevibacterium protophormiae</name>
    <dbReference type="NCBI Taxonomy" id="37930"/>
    <lineage>
        <taxon>Bacteria</taxon>
        <taxon>Bacillati</taxon>
        <taxon>Actinomycetota</taxon>
        <taxon>Actinomycetes</taxon>
        <taxon>Micrococcales</taxon>
        <taxon>Micrococcaceae</taxon>
        <taxon>Glutamicibacter</taxon>
    </lineage>
</organism>
<dbReference type="EMBL" id="JAGIOJ010000001">
    <property type="protein sequence ID" value="MBP2399463.1"/>
    <property type="molecule type" value="Genomic_DNA"/>
</dbReference>
<name>A0ABS4XUR0_GLUPR</name>
<keyword evidence="2" id="KW-1185">Reference proteome</keyword>
<evidence type="ECO:0000313" key="1">
    <source>
        <dbReference type="EMBL" id="MBP2399463.1"/>
    </source>
</evidence>
<accession>A0ABS4XUR0</accession>
<proteinExistence type="predicted"/>
<reference evidence="1 2" key="1">
    <citation type="submission" date="2021-03" db="EMBL/GenBank/DDBJ databases">
        <title>Sequencing the genomes of 1000 actinobacteria strains.</title>
        <authorList>
            <person name="Klenk H.-P."/>
        </authorList>
    </citation>
    <scope>NUCLEOTIDE SEQUENCE [LARGE SCALE GENOMIC DNA]</scope>
    <source>
        <strain evidence="1 2">DSM 20168</strain>
    </source>
</reference>
<dbReference type="Proteomes" id="UP001195422">
    <property type="component" value="Unassembled WGS sequence"/>
</dbReference>
<comment type="caution">
    <text evidence="1">The sequence shown here is derived from an EMBL/GenBank/DDBJ whole genome shotgun (WGS) entry which is preliminary data.</text>
</comment>
<sequence length="32" mass="3641">MGAQTMFSEMILSKRLGENRFLLAFAHIKNEG</sequence>
<gene>
    <name evidence="1" type="ORF">JOF39_002544</name>
</gene>
<protein>
    <submittedName>
        <fullName evidence="1">Uncharacterized protein</fullName>
    </submittedName>
</protein>
<evidence type="ECO:0000313" key="2">
    <source>
        <dbReference type="Proteomes" id="UP001195422"/>
    </source>
</evidence>